<evidence type="ECO:0000256" key="1">
    <source>
        <dbReference type="SAM" id="MobiDB-lite"/>
    </source>
</evidence>
<gene>
    <name evidence="2" type="ORF">Tci_064164</name>
</gene>
<proteinExistence type="predicted"/>
<organism evidence="2">
    <name type="scientific">Tanacetum cinerariifolium</name>
    <name type="common">Dalmatian daisy</name>
    <name type="synonym">Chrysanthemum cinerariifolium</name>
    <dbReference type="NCBI Taxonomy" id="118510"/>
    <lineage>
        <taxon>Eukaryota</taxon>
        <taxon>Viridiplantae</taxon>
        <taxon>Streptophyta</taxon>
        <taxon>Embryophyta</taxon>
        <taxon>Tracheophyta</taxon>
        <taxon>Spermatophyta</taxon>
        <taxon>Magnoliopsida</taxon>
        <taxon>eudicotyledons</taxon>
        <taxon>Gunneridae</taxon>
        <taxon>Pentapetalae</taxon>
        <taxon>asterids</taxon>
        <taxon>campanulids</taxon>
        <taxon>Asterales</taxon>
        <taxon>Asteraceae</taxon>
        <taxon>Asteroideae</taxon>
        <taxon>Anthemideae</taxon>
        <taxon>Anthemidinae</taxon>
        <taxon>Tanacetum</taxon>
    </lineage>
</organism>
<dbReference type="AlphaFoldDB" id="A0A6L2P1K9"/>
<reference evidence="2" key="1">
    <citation type="journal article" date="2019" name="Sci. Rep.">
        <title>Draft genome of Tanacetum cinerariifolium, the natural source of mosquito coil.</title>
        <authorList>
            <person name="Yamashiro T."/>
            <person name="Shiraishi A."/>
            <person name="Satake H."/>
            <person name="Nakayama K."/>
        </authorList>
    </citation>
    <scope>NUCLEOTIDE SEQUENCE</scope>
</reference>
<dbReference type="EMBL" id="BKCJ010010569">
    <property type="protein sequence ID" value="GEU92186.1"/>
    <property type="molecule type" value="Genomic_DNA"/>
</dbReference>
<protein>
    <submittedName>
        <fullName evidence="2">Uncharacterized protein</fullName>
    </submittedName>
</protein>
<comment type="caution">
    <text evidence="2">The sequence shown here is derived from an EMBL/GenBank/DDBJ whole genome shotgun (WGS) entry which is preliminary data.</text>
</comment>
<name>A0A6L2P1K9_TANCI</name>
<sequence>MNSGTHNHSKAKSSVSTTKTVRKPNIVTHKKPMWKPTGRHFTLYASSPLTRILKPIDEPVELTPSVSSNHNLAIESSPSSLAVIQQLRCLNCPPYCDNQSAIALSCNSALPRERFETLLPLLGVVQIVIWSQGHTVADSNAETFKDQAYFILNFTRNHSKAKSSVSTTKTVRKPNVVTPKKPMWKPTGRHFTLYASSPLTRILEPIDEPVKVTPSVSSNTKKKLV</sequence>
<feature type="region of interest" description="Disordered" evidence="1">
    <location>
        <begin position="1"/>
        <end position="21"/>
    </location>
</feature>
<evidence type="ECO:0000313" key="2">
    <source>
        <dbReference type="EMBL" id="GEU92186.1"/>
    </source>
</evidence>
<accession>A0A6L2P1K9</accession>